<dbReference type="Gene3D" id="3.40.190.10">
    <property type="entry name" value="Periplasmic binding protein-like II"/>
    <property type="match status" value="2"/>
</dbReference>
<dbReference type="OrthoDB" id="7374754at2"/>
<accession>A0A1I4Q517</accession>
<evidence type="ECO:0000313" key="3">
    <source>
        <dbReference type="Proteomes" id="UP000199048"/>
    </source>
</evidence>
<proteinExistence type="predicted"/>
<dbReference type="PANTHER" id="PTHR30024">
    <property type="entry name" value="ALIPHATIC SULFONATES-BINDING PROTEIN-RELATED"/>
    <property type="match status" value="1"/>
</dbReference>
<dbReference type="InterPro" id="IPR015168">
    <property type="entry name" value="SsuA/THI5"/>
</dbReference>
<evidence type="ECO:0000313" key="2">
    <source>
        <dbReference type="EMBL" id="SFM35152.1"/>
    </source>
</evidence>
<sequence>MPRVLRRIVALALGVAALLGPVSISVAAERVTIRIGYAGPAAEGGRFVSGPVGVIASERYIERAFADDPAVTVEWSFFKGAGPAVNEALASGQLDFAFMGDLPSLTARAAGLQTRILMATSPRDNLYLVARPDSGIAAIGDVRGRRVAQFRGTSTHLTTDRALSQHGIDARDIRFFNMDDATALAAIASGDVDAAFGKSILLRLVEQGLAKVAFSTKGDPATTASSHLLVAAAFEAAHPDLVAKLVRGTLKALAWSSREENREAVFAIWAKSGTPIDVFRADYEEQALAYRLSPLIDDLLVESYRYKAAQVKALGLVRRPVDVTGWFEPKYLNAALKDLGLEKAWIRYAADGKPRGNS</sequence>
<dbReference type="EMBL" id="FOTK01000028">
    <property type="protein sequence ID" value="SFM35152.1"/>
    <property type="molecule type" value="Genomic_DNA"/>
</dbReference>
<dbReference type="Proteomes" id="UP000199048">
    <property type="component" value="Unassembled WGS sequence"/>
</dbReference>
<dbReference type="AlphaFoldDB" id="A0A1I4Q517"/>
<dbReference type="PANTHER" id="PTHR30024:SF21">
    <property type="entry name" value="ABC TRANSPORTER SUBSTRATE-BINDING PROTEIN"/>
    <property type="match status" value="1"/>
</dbReference>
<evidence type="ECO:0000259" key="1">
    <source>
        <dbReference type="Pfam" id="PF09084"/>
    </source>
</evidence>
<feature type="domain" description="SsuA/THI5-like" evidence="1">
    <location>
        <begin position="85"/>
        <end position="255"/>
    </location>
</feature>
<protein>
    <submittedName>
        <fullName evidence="2">Sulfonate transport system substrate-binding protein</fullName>
    </submittedName>
</protein>
<name>A0A1I4Q517_9HYPH</name>
<dbReference type="Pfam" id="PF09084">
    <property type="entry name" value="NMT1"/>
    <property type="match status" value="1"/>
</dbReference>
<organism evidence="2 3">
    <name type="scientific">Methylobacterium pseudosasicola</name>
    <dbReference type="NCBI Taxonomy" id="582667"/>
    <lineage>
        <taxon>Bacteria</taxon>
        <taxon>Pseudomonadati</taxon>
        <taxon>Pseudomonadota</taxon>
        <taxon>Alphaproteobacteria</taxon>
        <taxon>Hyphomicrobiales</taxon>
        <taxon>Methylobacteriaceae</taxon>
        <taxon>Methylobacterium</taxon>
    </lineage>
</organism>
<gene>
    <name evidence="2" type="ORF">SAMN05192568_102831</name>
</gene>
<dbReference type="RefSeq" id="WP_092044246.1">
    <property type="nucleotide sequence ID" value="NZ_FOTK01000028.1"/>
</dbReference>
<reference evidence="3" key="1">
    <citation type="submission" date="2016-10" db="EMBL/GenBank/DDBJ databases">
        <authorList>
            <person name="Varghese N."/>
            <person name="Submissions S."/>
        </authorList>
    </citation>
    <scope>NUCLEOTIDE SEQUENCE [LARGE SCALE GENOMIC DNA]</scope>
    <source>
        <strain evidence="3">BL36</strain>
    </source>
</reference>
<dbReference type="STRING" id="582667.SAMN05192568_102831"/>
<keyword evidence="3" id="KW-1185">Reference proteome</keyword>
<dbReference type="SUPFAM" id="SSF53850">
    <property type="entry name" value="Periplasmic binding protein-like II"/>
    <property type="match status" value="1"/>
</dbReference>